<reference evidence="2 3" key="1">
    <citation type="journal article" date="2017" name="Gigascience">
        <title>Draft genome of the honey bee ectoparasitic mite, Tropilaelaps mercedesae, is shaped by the parasitic life history.</title>
        <authorList>
            <person name="Dong X."/>
            <person name="Armstrong S.D."/>
            <person name="Xia D."/>
            <person name="Makepeace B.L."/>
            <person name="Darby A.C."/>
            <person name="Kadowaki T."/>
        </authorList>
    </citation>
    <scope>NUCLEOTIDE SEQUENCE [LARGE SCALE GENOMIC DNA]</scope>
    <source>
        <strain evidence="2">Wuxi-XJTLU</strain>
    </source>
</reference>
<feature type="non-terminal residue" evidence="2">
    <location>
        <position position="1"/>
    </location>
</feature>
<dbReference type="InParanoid" id="A0A1V9XC44"/>
<dbReference type="EMBL" id="MNPL01015772">
    <property type="protein sequence ID" value="OQR70922.1"/>
    <property type="molecule type" value="Genomic_DNA"/>
</dbReference>
<evidence type="ECO:0000313" key="2">
    <source>
        <dbReference type="EMBL" id="OQR70922.1"/>
    </source>
</evidence>
<proteinExistence type="predicted"/>
<organism evidence="2 3">
    <name type="scientific">Tropilaelaps mercedesae</name>
    <dbReference type="NCBI Taxonomy" id="418985"/>
    <lineage>
        <taxon>Eukaryota</taxon>
        <taxon>Metazoa</taxon>
        <taxon>Ecdysozoa</taxon>
        <taxon>Arthropoda</taxon>
        <taxon>Chelicerata</taxon>
        <taxon>Arachnida</taxon>
        <taxon>Acari</taxon>
        <taxon>Parasitiformes</taxon>
        <taxon>Mesostigmata</taxon>
        <taxon>Gamasina</taxon>
        <taxon>Dermanyssoidea</taxon>
        <taxon>Laelapidae</taxon>
        <taxon>Tropilaelaps</taxon>
    </lineage>
</organism>
<sequence>VEARRRVFRFGVDERQRDDAKDDFASPPLPPEPRLLSADSRHRQQRRLLTETSPGRGGGRARSNAAHATPPCPPLRLSIRHVKHNDRPTSYQTLRLQILQLAEIKRREEEKRQPRQYVEENVRELSSDECVGARSTDSSLIAHLLSSNICPEELVRIVIDLFLAAADTVAVKTPLQGKSPQSLSGYDVSEDAQRWSSFLLAPLSVGADEALLARALIPRVLHVTQYRVLAAYEASQTVVSGCRYAPAPDGLSARGHRQGRRQGRHEAIRRSLFDG</sequence>
<name>A0A1V9XC44_9ACAR</name>
<evidence type="ECO:0000313" key="3">
    <source>
        <dbReference type="Proteomes" id="UP000192247"/>
    </source>
</evidence>
<feature type="compositionally biased region" description="Basic and acidic residues" evidence="1">
    <location>
        <begin position="1"/>
        <end position="24"/>
    </location>
</feature>
<evidence type="ECO:0000256" key="1">
    <source>
        <dbReference type="SAM" id="MobiDB-lite"/>
    </source>
</evidence>
<accession>A0A1V9XC44</accession>
<comment type="caution">
    <text evidence="2">The sequence shown here is derived from an EMBL/GenBank/DDBJ whole genome shotgun (WGS) entry which is preliminary data.</text>
</comment>
<protein>
    <submittedName>
        <fullName evidence="2">Uncharacterized protein</fullName>
    </submittedName>
</protein>
<keyword evidence="3" id="KW-1185">Reference proteome</keyword>
<feature type="region of interest" description="Disordered" evidence="1">
    <location>
        <begin position="1"/>
        <end position="77"/>
    </location>
</feature>
<dbReference type="Proteomes" id="UP000192247">
    <property type="component" value="Unassembled WGS sequence"/>
</dbReference>
<gene>
    <name evidence="2" type="ORF">BIW11_04068</name>
</gene>
<dbReference type="AlphaFoldDB" id="A0A1V9XC44"/>